<keyword evidence="2" id="KW-0560">Oxidoreductase</keyword>
<dbReference type="Gene3D" id="3.20.20.30">
    <property type="entry name" value="Luciferase-like domain"/>
    <property type="match status" value="1"/>
</dbReference>
<comment type="caution">
    <text evidence="2">The sequence shown here is derived from an EMBL/GenBank/DDBJ whole genome shotgun (WGS) entry which is preliminary data.</text>
</comment>
<dbReference type="PANTHER" id="PTHR30011">
    <property type="entry name" value="ALKANESULFONATE MONOOXYGENASE-RELATED"/>
    <property type="match status" value="1"/>
</dbReference>
<evidence type="ECO:0000313" key="2">
    <source>
        <dbReference type="EMBL" id="MCX2979733.1"/>
    </source>
</evidence>
<organism evidence="2 3">
    <name type="scientific">Candidatus Litorirhabdus singularis</name>
    <dbReference type="NCBI Taxonomy" id="2518993"/>
    <lineage>
        <taxon>Bacteria</taxon>
        <taxon>Pseudomonadati</taxon>
        <taxon>Pseudomonadota</taxon>
        <taxon>Gammaproteobacteria</taxon>
        <taxon>Cellvibrionales</taxon>
        <taxon>Halieaceae</taxon>
        <taxon>Candidatus Litorirhabdus</taxon>
    </lineage>
</organism>
<accession>A0ABT3TBR4</accession>
<dbReference type="InterPro" id="IPR051260">
    <property type="entry name" value="Diverse_substr_monoxygenases"/>
</dbReference>
<dbReference type="Proteomes" id="UP001143362">
    <property type="component" value="Unassembled WGS sequence"/>
</dbReference>
<proteinExistence type="predicted"/>
<dbReference type="GO" id="GO:0016491">
    <property type="term" value="F:oxidoreductase activity"/>
    <property type="evidence" value="ECO:0007669"/>
    <property type="project" value="UniProtKB-KW"/>
</dbReference>
<keyword evidence="3" id="KW-1185">Reference proteome</keyword>
<dbReference type="Pfam" id="PF00296">
    <property type="entry name" value="Bac_luciferase"/>
    <property type="match status" value="1"/>
</dbReference>
<dbReference type="CDD" id="cd01097">
    <property type="entry name" value="Tetrahydromethanopterin_reductase"/>
    <property type="match status" value="1"/>
</dbReference>
<dbReference type="InterPro" id="IPR019921">
    <property type="entry name" value="Lucif-like_OxRdtase_Rv2161c"/>
</dbReference>
<dbReference type="PANTHER" id="PTHR30011:SF32">
    <property type="entry name" value="CONSERVED PROTEIN"/>
    <property type="match status" value="1"/>
</dbReference>
<evidence type="ECO:0000313" key="3">
    <source>
        <dbReference type="Proteomes" id="UP001143362"/>
    </source>
</evidence>
<reference evidence="2" key="1">
    <citation type="submission" date="2019-02" db="EMBL/GenBank/DDBJ databases">
        <authorList>
            <person name="Li S.-H."/>
        </authorList>
    </citation>
    <scope>NUCLEOTIDE SEQUENCE</scope>
    <source>
        <strain evidence="2">IMCC14734</strain>
    </source>
</reference>
<dbReference type="InterPro" id="IPR011251">
    <property type="entry name" value="Luciferase-like_dom"/>
</dbReference>
<dbReference type="NCBIfam" id="TIGR03619">
    <property type="entry name" value="F420_Rv2161c"/>
    <property type="match status" value="1"/>
</dbReference>
<dbReference type="InterPro" id="IPR036661">
    <property type="entry name" value="Luciferase-like_sf"/>
</dbReference>
<dbReference type="EC" id="1.-.-.-" evidence="2"/>
<sequence length="296" mass="33250">MKFAYHATMCPADQYEPLVIAAEDAGFDTFTFPDSICYPQEGSDVYPYNDDGSRDFLDGVPFLEPFVAIPYLAAVARKIRFTTSVLKLAIRQPVIVAKQLSSLAVITNNRFGFGVGISPWPEDFLASQIPWEKRGKRMDEMMEIINGLMSGEYFGYDGEIFQVDPIKLCPVPTVHVPLLVGGHAKPALRRAGRLGDGWIAAGASTEELKSMIDQIDEFRREYQRDHLPFENHGMTAEAFSLEGLEKLAGIGITEVIIAFRNPYDKSADTQTVEEKIGMINWYAENIMQPYRERFGE</sequence>
<protein>
    <submittedName>
        <fullName evidence="2">TIGR03619 family F420-dependent LLM class oxidoreductase</fullName>
        <ecNumber evidence="2">1.-.-.-</ecNumber>
    </submittedName>
</protein>
<gene>
    <name evidence="2" type="ORF">EYC98_02520</name>
</gene>
<feature type="domain" description="Luciferase-like" evidence="1">
    <location>
        <begin position="18"/>
        <end position="225"/>
    </location>
</feature>
<dbReference type="EMBL" id="SHNN01000001">
    <property type="protein sequence ID" value="MCX2979733.1"/>
    <property type="molecule type" value="Genomic_DNA"/>
</dbReference>
<name>A0ABT3TBR4_9GAMM</name>
<dbReference type="RefSeq" id="WP_279243732.1">
    <property type="nucleotide sequence ID" value="NZ_SHNN01000001.1"/>
</dbReference>
<dbReference type="SUPFAM" id="SSF51679">
    <property type="entry name" value="Bacterial luciferase-like"/>
    <property type="match status" value="1"/>
</dbReference>
<evidence type="ECO:0000259" key="1">
    <source>
        <dbReference type="Pfam" id="PF00296"/>
    </source>
</evidence>